<dbReference type="PANTHER" id="PTHR17357">
    <property type="entry name" value="GM2 GANGLIOSIDE ACTIVATOR PROTEIN"/>
    <property type="match status" value="1"/>
</dbReference>
<evidence type="ECO:0000256" key="1">
    <source>
        <dbReference type="ARBA" id="ARBA00022729"/>
    </source>
</evidence>
<evidence type="ECO:0000256" key="2">
    <source>
        <dbReference type="SAM" id="SignalP"/>
    </source>
</evidence>
<keyword evidence="5" id="KW-1185">Reference proteome</keyword>
<dbReference type="Gene3D" id="2.70.220.10">
    <property type="entry name" value="Ganglioside GM2 activator"/>
    <property type="match status" value="1"/>
</dbReference>
<sequence>MQKILATYLLVCMFLHRSECKFNVNKILNKYEDTFKIIDNKDKNEVKQKNLRFSFSNCGPSSDPMKINSLIFEPDPLPIPGNLTLSVDGFLEKDLNSPLTMTLKIIKIVGPFKVEIPCIDNVGSCTYSDVCTMLPEPDNCPAFFREHQIPCTCPFPSGEYSIKNVLLAVETSQKIPNGEYNIISNFQSKEIGHVGCIQVNLKIA</sequence>
<name>A0A3M7RGL2_BRAPC</name>
<evidence type="ECO:0000259" key="3">
    <source>
        <dbReference type="SMART" id="SM00737"/>
    </source>
</evidence>
<feature type="domain" description="MD-2-related lipid-recognition" evidence="3">
    <location>
        <begin position="55"/>
        <end position="201"/>
    </location>
</feature>
<dbReference type="STRING" id="10195.A0A3M7RGL2"/>
<dbReference type="InterPro" id="IPR003172">
    <property type="entry name" value="ML_dom"/>
</dbReference>
<feature type="signal peptide" evidence="2">
    <location>
        <begin position="1"/>
        <end position="20"/>
    </location>
</feature>
<gene>
    <name evidence="4" type="ORF">BpHYR1_036820</name>
</gene>
<keyword evidence="1 2" id="KW-0732">Signal</keyword>
<dbReference type="Proteomes" id="UP000276133">
    <property type="component" value="Unassembled WGS sequence"/>
</dbReference>
<dbReference type="AlphaFoldDB" id="A0A3M7RGL2"/>
<reference evidence="4 5" key="1">
    <citation type="journal article" date="2018" name="Sci. Rep.">
        <title>Genomic signatures of local adaptation to the degree of environmental predictability in rotifers.</title>
        <authorList>
            <person name="Franch-Gras L."/>
            <person name="Hahn C."/>
            <person name="Garcia-Roger E.M."/>
            <person name="Carmona M.J."/>
            <person name="Serra M."/>
            <person name="Gomez A."/>
        </authorList>
    </citation>
    <scope>NUCLEOTIDE SEQUENCE [LARGE SCALE GENOMIC DNA]</scope>
    <source>
        <strain evidence="4">HYR1</strain>
    </source>
</reference>
<accession>A0A3M7RGL2</accession>
<dbReference type="PANTHER" id="PTHR17357:SF0">
    <property type="entry name" value="GANGLIOSIDE GM2 ACTIVATOR"/>
    <property type="match status" value="1"/>
</dbReference>
<evidence type="ECO:0000313" key="4">
    <source>
        <dbReference type="EMBL" id="RNA22692.1"/>
    </source>
</evidence>
<dbReference type="SMART" id="SM00737">
    <property type="entry name" value="ML"/>
    <property type="match status" value="1"/>
</dbReference>
<protein>
    <submittedName>
        <fullName evidence="4">Ganglioside GM2 activator</fullName>
    </submittedName>
</protein>
<dbReference type="GO" id="GO:0006689">
    <property type="term" value="P:ganglioside catabolic process"/>
    <property type="evidence" value="ECO:0007669"/>
    <property type="project" value="InterPro"/>
</dbReference>
<dbReference type="GO" id="GO:0009898">
    <property type="term" value="C:cytoplasmic side of plasma membrane"/>
    <property type="evidence" value="ECO:0007669"/>
    <property type="project" value="TreeGrafter"/>
</dbReference>
<dbReference type="Pfam" id="PF02221">
    <property type="entry name" value="E1_DerP2_DerF2"/>
    <property type="match status" value="1"/>
</dbReference>
<dbReference type="SUPFAM" id="SSF63707">
    <property type="entry name" value="Ganglioside M2 (gm2) activator"/>
    <property type="match status" value="1"/>
</dbReference>
<dbReference type="GO" id="GO:0008047">
    <property type="term" value="F:enzyme activator activity"/>
    <property type="evidence" value="ECO:0007669"/>
    <property type="project" value="InterPro"/>
</dbReference>
<dbReference type="GO" id="GO:0005319">
    <property type="term" value="F:lipid transporter activity"/>
    <property type="evidence" value="ECO:0007669"/>
    <property type="project" value="TreeGrafter"/>
</dbReference>
<dbReference type="EMBL" id="REGN01003413">
    <property type="protein sequence ID" value="RNA22692.1"/>
    <property type="molecule type" value="Genomic_DNA"/>
</dbReference>
<dbReference type="InterPro" id="IPR028996">
    <property type="entry name" value="GM2-AP"/>
</dbReference>
<dbReference type="InterPro" id="IPR036846">
    <property type="entry name" value="GM2-AP_sf"/>
</dbReference>
<evidence type="ECO:0000313" key="5">
    <source>
        <dbReference type="Proteomes" id="UP000276133"/>
    </source>
</evidence>
<proteinExistence type="predicted"/>
<feature type="chain" id="PRO_5018291062" evidence="2">
    <location>
        <begin position="21"/>
        <end position="204"/>
    </location>
</feature>
<dbReference type="OrthoDB" id="6409159at2759"/>
<organism evidence="4 5">
    <name type="scientific">Brachionus plicatilis</name>
    <name type="common">Marine rotifer</name>
    <name type="synonym">Brachionus muelleri</name>
    <dbReference type="NCBI Taxonomy" id="10195"/>
    <lineage>
        <taxon>Eukaryota</taxon>
        <taxon>Metazoa</taxon>
        <taxon>Spiralia</taxon>
        <taxon>Gnathifera</taxon>
        <taxon>Rotifera</taxon>
        <taxon>Eurotatoria</taxon>
        <taxon>Monogononta</taxon>
        <taxon>Pseudotrocha</taxon>
        <taxon>Ploima</taxon>
        <taxon>Brachionidae</taxon>
        <taxon>Brachionus</taxon>
    </lineage>
</organism>
<comment type="caution">
    <text evidence="4">The sequence shown here is derived from an EMBL/GenBank/DDBJ whole genome shotgun (WGS) entry which is preliminary data.</text>
</comment>